<protein>
    <submittedName>
        <fullName evidence="4">Short-subunit dehydrogenase</fullName>
    </submittedName>
</protein>
<dbReference type="InterPro" id="IPR057326">
    <property type="entry name" value="KR_dom"/>
</dbReference>
<accession>A0A4Q7ZAU0</accession>
<evidence type="ECO:0000313" key="5">
    <source>
        <dbReference type="Proteomes" id="UP000292423"/>
    </source>
</evidence>
<dbReference type="SUPFAM" id="SSF51735">
    <property type="entry name" value="NAD(P)-binding Rossmann-fold domains"/>
    <property type="match status" value="1"/>
</dbReference>
<dbReference type="GO" id="GO:0016491">
    <property type="term" value="F:oxidoreductase activity"/>
    <property type="evidence" value="ECO:0007669"/>
    <property type="project" value="UniProtKB-KW"/>
</dbReference>
<evidence type="ECO:0000259" key="3">
    <source>
        <dbReference type="SMART" id="SM00822"/>
    </source>
</evidence>
<dbReference type="AlphaFoldDB" id="A0A4Q7ZAU0"/>
<comment type="similarity">
    <text evidence="1">Belongs to the short-chain dehydrogenases/reductases (SDR) family.</text>
</comment>
<dbReference type="Gene3D" id="3.40.50.720">
    <property type="entry name" value="NAD(P)-binding Rossmann-like Domain"/>
    <property type="match status" value="1"/>
</dbReference>
<dbReference type="SMART" id="SM00822">
    <property type="entry name" value="PKS_KR"/>
    <property type="match status" value="1"/>
</dbReference>
<dbReference type="Proteomes" id="UP000292423">
    <property type="component" value="Unassembled WGS sequence"/>
</dbReference>
<keyword evidence="5" id="KW-1185">Reference proteome</keyword>
<name>A0A4Q7ZAU0_9GAMM</name>
<dbReference type="PANTHER" id="PTHR44196:SF1">
    <property type="entry name" value="DEHYDROGENASE_REDUCTASE SDR FAMILY MEMBER 7B"/>
    <property type="match status" value="1"/>
</dbReference>
<dbReference type="GO" id="GO:0016020">
    <property type="term" value="C:membrane"/>
    <property type="evidence" value="ECO:0007669"/>
    <property type="project" value="TreeGrafter"/>
</dbReference>
<dbReference type="RefSeq" id="WP_130410509.1">
    <property type="nucleotide sequence ID" value="NZ_SHKX01000010.1"/>
</dbReference>
<dbReference type="OrthoDB" id="9808814at2"/>
<keyword evidence="2" id="KW-0560">Oxidoreductase</keyword>
<sequence>MGFHGHLAVVTGGASGLGRLAARRLAAQGVNVAIIDTNEKGLGETAHGLRHVHPYVCDVSKHVDVERTIAEIQHRHGQIDRLMHCAAIMPMGLLNELPSTQIVRQMHINYDGTVFLTKAVLPEMLARKTGDIIIFGSLTGYLPSPWMGAYSATKAATNMYARQLIRENRGSGLRIALVCPPAVNTPLLDTQKTHHKGGFLALCRKAGLVIEPDFVLDEMERALEKGREVIFPGKLAQVGQLVNRLAPDFSWQVLQLMEKAGDIEKGKR</sequence>
<dbReference type="InterPro" id="IPR002347">
    <property type="entry name" value="SDR_fam"/>
</dbReference>
<dbReference type="InterPro" id="IPR036291">
    <property type="entry name" value="NAD(P)-bd_dom_sf"/>
</dbReference>
<comment type="caution">
    <text evidence="4">The sequence shown here is derived from an EMBL/GenBank/DDBJ whole genome shotgun (WGS) entry which is preliminary data.</text>
</comment>
<dbReference type="CDD" id="cd05233">
    <property type="entry name" value="SDR_c"/>
    <property type="match status" value="1"/>
</dbReference>
<evidence type="ECO:0000256" key="1">
    <source>
        <dbReference type="ARBA" id="ARBA00006484"/>
    </source>
</evidence>
<evidence type="ECO:0000313" key="4">
    <source>
        <dbReference type="EMBL" id="RZU47254.1"/>
    </source>
</evidence>
<feature type="domain" description="Ketoreductase" evidence="3">
    <location>
        <begin position="6"/>
        <end position="186"/>
    </location>
</feature>
<dbReference type="PRINTS" id="PR00081">
    <property type="entry name" value="GDHRDH"/>
</dbReference>
<evidence type="ECO:0000256" key="2">
    <source>
        <dbReference type="ARBA" id="ARBA00023002"/>
    </source>
</evidence>
<proteinExistence type="inferred from homology"/>
<dbReference type="PANTHER" id="PTHR44196">
    <property type="entry name" value="DEHYDROGENASE/REDUCTASE SDR FAMILY MEMBER 7B"/>
    <property type="match status" value="1"/>
</dbReference>
<dbReference type="EMBL" id="SHKX01000010">
    <property type="protein sequence ID" value="RZU47254.1"/>
    <property type="molecule type" value="Genomic_DNA"/>
</dbReference>
<dbReference type="Pfam" id="PF00106">
    <property type="entry name" value="adh_short"/>
    <property type="match status" value="1"/>
</dbReference>
<reference evidence="4 5" key="1">
    <citation type="submission" date="2019-02" db="EMBL/GenBank/DDBJ databases">
        <title>Genomic Encyclopedia of Type Strains, Phase IV (KMG-IV): sequencing the most valuable type-strain genomes for metagenomic binning, comparative biology and taxonomic classification.</title>
        <authorList>
            <person name="Goeker M."/>
        </authorList>
    </citation>
    <scope>NUCLEOTIDE SEQUENCE [LARGE SCALE GENOMIC DNA]</scope>
    <source>
        <strain evidence="4 5">DSM 105135</strain>
    </source>
</reference>
<organism evidence="4 5">
    <name type="scientific">Fluviicoccus keumensis</name>
    <dbReference type="NCBI Taxonomy" id="1435465"/>
    <lineage>
        <taxon>Bacteria</taxon>
        <taxon>Pseudomonadati</taxon>
        <taxon>Pseudomonadota</taxon>
        <taxon>Gammaproteobacteria</taxon>
        <taxon>Moraxellales</taxon>
        <taxon>Moraxellaceae</taxon>
        <taxon>Fluviicoccus</taxon>
    </lineage>
</organism>
<gene>
    <name evidence="4" type="ORF">EV700_0208</name>
</gene>